<protein>
    <submittedName>
        <fullName evidence="1">Uncharacterized protein</fullName>
    </submittedName>
</protein>
<gene>
    <name evidence="1" type="ORF">BDN72DRAFT_739379</name>
</gene>
<dbReference type="EMBL" id="ML209328">
    <property type="protein sequence ID" value="TFK58495.1"/>
    <property type="molecule type" value="Genomic_DNA"/>
</dbReference>
<evidence type="ECO:0000313" key="1">
    <source>
        <dbReference type="EMBL" id="TFK58495.1"/>
    </source>
</evidence>
<proteinExistence type="predicted"/>
<dbReference type="Proteomes" id="UP000308600">
    <property type="component" value="Unassembled WGS sequence"/>
</dbReference>
<organism evidence="1 2">
    <name type="scientific">Pluteus cervinus</name>
    <dbReference type="NCBI Taxonomy" id="181527"/>
    <lineage>
        <taxon>Eukaryota</taxon>
        <taxon>Fungi</taxon>
        <taxon>Dikarya</taxon>
        <taxon>Basidiomycota</taxon>
        <taxon>Agaricomycotina</taxon>
        <taxon>Agaricomycetes</taxon>
        <taxon>Agaricomycetidae</taxon>
        <taxon>Agaricales</taxon>
        <taxon>Pluteineae</taxon>
        <taxon>Pluteaceae</taxon>
        <taxon>Pluteus</taxon>
    </lineage>
</organism>
<evidence type="ECO:0000313" key="2">
    <source>
        <dbReference type="Proteomes" id="UP000308600"/>
    </source>
</evidence>
<accession>A0ACD2ZYJ5</accession>
<feature type="non-terminal residue" evidence="1">
    <location>
        <position position="174"/>
    </location>
</feature>
<reference evidence="1 2" key="1">
    <citation type="journal article" date="2019" name="Nat. Ecol. Evol.">
        <title>Megaphylogeny resolves global patterns of mushroom evolution.</title>
        <authorList>
            <person name="Varga T."/>
            <person name="Krizsan K."/>
            <person name="Foldi C."/>
            <person name="Dima B."/>
            <person name="Sanchez-Garcia M."/>
            <person name="Sanchez-Ramirez S."/>
            <person name="Szollosi G.J."/>
            <person name="Szarkandi J.G."/>
            <person name="Papp V."/>
            <person name="Albert L."/>
            <person name="Andreopoulos W."/>
            <person name="Angelini C."/>
            <person name="Antonin V."/>
            <person name="Barry K.W."/>
            <person name="Bougher N.L."/>
            <person name="Buchanan P."/>
            <person name="Buyck B."/>
            <person name="Bense V."/>
            <person name="Catcheside P."/>
            <person name="Chovatia M."/>
            <person name="Cooper J."/>
            <person name="Damon W."/>
            <person name="Desjardin D."/>
            <person name="Finy P."/>
            <person name="Geml J."/>
            <person name="Haridas S."/>
            <person name="Hughes K."/>
            <person name="Justo A."/>
            <person name="Karasinski D."/>
            <person name="Kautmanova I."/>
            <person name="Kiss B."/>
            <person name="Kocsube S."/>
            <person name="Kotiranta H."/>
            <person name="LaButti K.M."/>
            <person name="Lechner B.E."/>
            <person name="Liimatainen K."/>
            <person name="Lipzen A."/>
            <person name="Lukacs Z."/>
            <person name="Mihaltcheva S."/>
            <person name="Morgado L.N."/>
            <person name="Niskanen T."/>
            <person name="Noordeloos M.E."/>
            <person name="Ohm R.A."/>
            <person name="Ortiz-Santana B."/>
            <person name="Ovrebo C."/>
            <person name="Racz N."/>
            <person name="Riley R."/>
            <person name="Savchenko A."/>
            <person name="Shiryaev A."/>
            <person name="Soop K."/>
            <person name="Spirin V."/>
            <person name="Szebenyi C."/>
            <person name="Tomsovsky M."/>
            <person name="Tulloss R.E."/>
            <person name="Uehling J."/>
            <person name="Grigoriev I.V."/>
            <person name="Vagvolgyi C."/>
            <person name="Papp T."/>
            <person name="Martin F.M."/>
            <person name="Miettinen O."/>
            <person name="Hibbett D.S."/>
            <person name="Nagy L.G."/>
        </authorList>
    </citation>
    <scope>NUCLEOTIDE SEQUENCE [LARGE SCALE GENOMIC DNA]</scope>
    <source>
        <strain evidence="1 2">NL-1719</strain>
    </source>
</reference>
<name>A0ACD2ZYJ5_9AGAR</name>
<keyword evidence="2" id="KW-1185">Reference proteome</keyword>
<sequence length="174" mass="20312">MALPKDIPTLEHRKSKSWTRPDNIFVSELIHERLIKCYADPAARGPGADHFPIVTEIDMRVEENEPKEMRNFRTVDWKLFNEKLKTNFSGFNTSSSMSGDETTAAATELTRIIKMTIEAEIPLKKPIPHSKRWWTSELDDMKKKYNKLLRESMYFKELPDHPSHATAKDFGKRY</sequence>